<sequence>MLMKTLPVAAQMRMRTLPWSSLTLSTHAVGDSGSRTRDGMSVWYWSASTKVSTAADAASTRRMRARAAVSSVR</sequence>
<proteinExistence type="predicted"/>
<name>A0ABV3DPW9_9ACTN</name>
<gene>
    <name evidence="1" type="ORF">AB0C36_30325</name>
</gene>
<protein>
    <recommendedName>
        <fullName evidence="3">Secreted protein</fullName>
    </recommendedName>
</protein>
<accession>A0ABV3DPW9</accession>
<dbReference type="RefSeq" id="WP_358360232.1">
    <property type="nucleotide sequence ID" value="NZ_JBEZFP010000100.1"/>
</dbReference>
<keyword evidence="2" id="KW-1185">Reference proteome</keyword>
<comment type="caution">
    <text evidence="1">The sequence shown here is derived from an EMBL/GenBank/DDBJ whole genome shotgun (WGS) entry which is preliminary data.</text>
</comment>
<evidence type="ECO:0000313" key="1">
    <source>
        <dbReference type="EMBL" id="MEU8137798.1"/>
    </source>
</evidence>
<dbReference type="Proteomes" id="UP001551482">
    <property type="component" value="Unassembled WGS sequence"/>
</dbReference>
<evidence type="ECO:0008006" key="3">
    <source>
        <dbReference type="Google" id="ProtNLM"/>
    </source>
</evidence>
<evidence type="ECO:0000313" key="2">
    <source>
        <dbReference type="Proteomes" id="UP001551482"/>
    </source>
</evidence>
<organism evidence="1 2">
    <name type="scientific">Streptodolium elevatio</name>
    <dbReference type="NCBI Taxonomy" id="3157996"/>
    <lineage>
        <taxon>Bacteria</taxon>
        <taxon>Bacillati</taxon>
        <taxon>Actinomycetota</taxon>
        <taxon>Actinomycetes</taxon>
        <taxon>Kitasatosporales</taxon>
        <taxon>Streptomycetaceae</taxon>
        <taxon>Streptodolium</taxon>
    </lineage>
</organism>
<reference evidence="1 2" key="1">
    <citation type="submission" date="2024-06" db="EMBL/GenBank/DDBJ databases">
        <title>The Natural Products Discovery Center: Release of the First 8490 Sequenced Strains for Exploring Actinobacteria Biosynthetic Diversity.</title>
        <authorList>
            <person name="Kalkreuter E."/>
            <person name="Kautsar S.A."/>
            <person name="Yang D."/>
            <person name="Bader C.D."/>
            <person name="Teijaro C.N."/>
            <person name="Fluegel L."/>
            <person name="Davis C.M."/>
            <person name="Simpson J.R."/>
            <person name="Lauterbach L."/>
            <person name="Steele A.D."/>
            <person name="Gui C."/>
            <person name="Meng S."/>
            <person name="Li G."/>
            <person name="Viehrig K."/>
            <person name="Ye F."/>
            <person name="Su P."/>
            <person name="Kiefer A.F."/>
            <person name="Nichols A."/>
            <person name="Cepeda A.J."/>
            <person name="Yan W."/>
            <person name="Fan B."/>
            <person name="Jiang Y."/>
            <person name="Adhikari A."/>
            <person name="Zheng C.-J."/>
            <person name="Schuster L."/>
            <person name="Cowan T.M."/>
            <person name="Smanski M.J."/>
            <person name="Chevrette M.G."/>
            <person name="De Carvalho L.P.S."/>
            <person name="Shen B."/>
        </authorList>
    </citation>
    <scope>NUCLEOTIDE SEQUENCE [LARGE SCALE GENOMIC DNA]</scope>
    <source>
        <strain evidence="1 2">NPDC048946</strain>
    </source>
</reference>
<dbReference type="EMBL" id="JBEZFP010000100">
    <property type="protein sequence ID" value="MEU8137798.1"/>
    <property type="molecule type" value="Genomic_DNA"/>
</dbReference>